<name>A0A956NJ72_UNCEI</name>
<evidence type="ECO:0000259" key="5">
    <source>
        <dbReference type="PROSITE" id="PS50850"/>
    </source>
</evidence>
<feature type="transmembrane region" description="Helical" evidence="4">
    <location>
        <begin position="306"/>
        <end position="333"/>
    </location>
</feature>
<dbReference type="Gene3D" id="1.20.1250.20">
    <property type="entry name" value="MFS general substrate transporter like domains"/>
    <property type="match status" value="1"/>
</dbReference>
<keyword evidence="3 4" id="KW-0472">Membrane</keyword>
<dbReference type="GO" id="GO:0022857">
    <property type="term" value="F:transmembrane transporter activity"/>
    <property type="evidence" value="ECO:0007669"/>
    <property type="project" value="InterPro"/>
</dbReference>
<feature type="transmembrane region" description="Helical" evidence="4">
    <location>
        <begin position="273"/>
        <end position="294"/>
    </location>
</feature>
<keyword evidence="1 4" id="KW-0812">Transmembrane</keyword>
<feature type="transmembrane region" description="Helical" evidence="4">
    <location>
        <begin position="34"/>
        <end position="55"/>
    </location>
</feature>
<dbReference type="PROSITE" id="PS50850">
    <property type="entry name" value="MFS"/>
    <property type="match status" value="1"/>
</dbReference>
<feature type="transmembrane region" description="Helical" evidence="4">
    <location>
        <begin position="121"/>
        <end position="144"/>
    </location>
</feature>
<keyword evidence="2 4" id="KW-1133">Transmembrane helix</keyword>
<evidence type="ECO:0000256" key="2">
    <source>
        <dbReference type="ARBA" id="ARBA00022989"/>
    </source>
</evidence>
<feature type="transmembrane region" description="Helical" evidence="4">
    <location>
        <begin position="67"/>
        <end position="89"/>
    </location>
</feature>
<feature type="transmembrane region" description="Helical" evidence="4">
    <location>
        <begin position="194"/>
        <end position="215"/>
    </location>
</feature>
<feature type="transmembrane region" description="Helical" evidence="4">
    <location>
        <begin position="393"/>
        <end position="411"/>
    </location>
</feature>
<dbReference type="SUPFAM" id="SSF103473">
    <property type="entry name" value="MFS general substrate transporter"/>
    <property type="match status" value="1"/>
</dbReference>
<feature type="transmembrane region" description="Helical" evidence="4">
    <location>
        <begin position="236"/>
        <end position="261"/>
    </location>
</feature>
<reference evidence="6" key="2">
    <citation type="journal article" date="2021" name="Microbiome">
        <title>Successional dynamics and alternative stable states in a saline activated sludge microbial community over 9 years.</title>
        <authorList>
            <person name="Wang Y."/>
            <person name="Ye J."/>
            <person name="Ju F."/>
            <person name="Liu L."/>
            <person name="Boyd J.A."/>
            <person name="Deng Y."/>
            <person name="Parks D.H."/>
            <person name="Jiang X."/>
            <person name="Yin X."/>
            <person name="Woodcroft B.J."/>
            <person name="Tyson G.W."/>
            <person name="Hugenholtz P."/>
            <person name="Polz M.F."/>
            <person name="Zhang T."/>
        </authorList>
    </citation>
    <scope>NUCLEOTIDE SEQUENCE</scope>
    <source>
        <strain evidence="6">HKST-UBA02</strain>
    </source>
</reference>
<feature type="transmembrane region" description="Helical" evidence="4">
    <location>
        <begin position="96"/>
        <end position="115"/>
    </location>
</feature>
<proteinExistence type="predicted"/>
<reference evidence="6" key="1">
    <citation type="submission" date="2020-04" db="EMBL/GenBank/DDBJ databases">
        <authorList>
            <person name="Zhang T."/>
        </authorList>
    </citation>
    <scope>NUCLEOTIDE SEQUENCE</scope>
    <source>
        <strain evidence="6">HKST-UBA02</strain>
    </source>
</reference>
<dbReference type="InterPro" id="IPR011701">
    <property type="entry name" value="MFS"/>
</dbReference>
<evidence type="ECO:0000256" key="1">
    <source>
        <dbReference type="ARBA" id="ARBA00022692"/>
    </source>
</evidence>
<feature type="domain" description="Major facilitator superfamily (MFS) profile" evidence="5">
    <location>
        <begin position="236"/>
        <end position="423"/>
    </location>
</feature>
<dbReference type="InterPro" id="IPR036259">
    <property type="entry name" value="MFS_trans_sf"/>
</dbReference>
<sequence length="423" mass="46217">MGAMRNIGPSLTPGLRSAARYFGRVASFQRNARAYLVGTFLMGLGHGAVWVHLNLYYRAIGLGEETIGRLLASSSLGTVLMAIPAALLVDRVPAQFVFAGAALGYATAIGLQLFAPNPWTLSALAVLAGMSFTVHWAAAAPFFMRNSTSQERIYLFGFSHAIETTATILAAVGVGWLSRAVAAHLGSEVLGLRWALLIVAAASFSALFAFLRIDSPPPSERSRGLLSYLKPKDWRLIIRITIPSALVGLGAGLIIPFLNLYFRDRFGQNPFEIGGFFAVSQFFTVLGFLSGPVVAKRFGIVATVCLTQLLSIPFFLTLAFTQSLHLAVLSFWMRGSLMNMNHPLMTNFAMEIVGPDQQSVTNSLRMLAWNLSWMVSTQIGGYVIERHGFSPPMLMTIVLYLAATILTWIFWRDRRQVGKTVEA</sequence>
<evidence type="ECO:0000256" key="4">
    <source>
        <dbReference type="SAM" id="Phobius"/>
    </source>
</evidence>
<evidence type="ECO:0000313" key="7">
    <source>
        <dbReference type="Proteomes" id="UP000739538"/>
    </source>
</evidence>
<evidence type="ECO:0000256" key="3">
    <source>
        <dbReference type="ARBA" id="ARBA00023136"/>
    </source>
</evidence>
<accession>A0A956NJ72</accession>
<dbReference type="Pfam" id="PF07690">
    <property type="entry name" value="MFS_1"/>
    <property type="match status" value="1"/>
</dbReference>
<dbReference type="Proteomes" id="UP000739538">
    <property type="component" value="Unassembled WGS sequence"/>
</dbReference>
<dbReference type="PANTHER" id="PTHR23520">
    <property type="entry name" value="TRANSPORTER, PUTATIVE (AFU_ORTHOLOGUE AFUA_3G04000)-RELATED"/>
    <property type="match status" value="1"/>
</dbReference>
<dbReference type="PANTHER" id="PTHR23520:SF5">
    <property type="entry name" value="TRANSPORTER, PUTATIVE (AFU_ORTHOLOGUE AFUA_3G04000)-RELATED"/>
    <property type="match status" value="1"/>
</dbReference>
<dbReference type="AlphaFoldDB" id="A0A956NJ72"/>
<dbReference type="InterPro" id="IPR020846">
    <property type="entry name" value="MFS_dom"/>
</dbReference>
<comment type="caution">
    <text evidence="6">The sequence shown here is derived from an EMBL/GenBank/DDBJ whole genome shotgun (WGS) entry which is preliminary data.</text>
</comment>
<evidence type="ECO:0000313" key="6">
    <source>
        <dbReference type="EMBL" id="MCA9758039.1"/>
    </source>
</evidence>
<dbReference type="EMBL" id="JAGQHS010000138">
    <property type="protein sequence ID" value="MCA9758039.1"/>
    <property type="molecule type" value="Genomic_DNA"/>
</dbReference>
<feature type="transmembrane region" description="Helical" evidence="4">
    <location>
        <begin position="153"/>
        <end position="174"/>
    </location>
</feature>
<gene>
    <name evidence="6" type="ORF">KDA27_19760</name>
</gene>
<protein>
    <submittedName>
        <fullName evidence="6">MFS transporter</fullName>
    </submittedName>
</protein>
<organism evidence="6 7">
    <name type="scientific">Eiseniibacteriota bacterium</name>
    <dbReference type="NCBI Taxonomy" id="2212470"/>
    <lineage>
        <taxon>Bacteria</taxon>
        <taxon>Candidatus Eiseniibacteriota</taxon>
    </lineage>
</organism>